<keyword evidence="3" id="KW-1185">Reference proteome</keyword>
<name>A0ABQ6KN78_ASPOZ</name>
<dbReference type="EMBL" id="BSYB01000013">
    <property type="protein sequence ID" value="GMG44941.1"/>
    <property type="molecule type" value="Genomic_DNA"/>
</dbReference>
<proteinExistence type="predicted"/>
<feature type="compositionally biased region" description="Polar residues" evidence="1">
    <location>
        <begin position="155"/>
        <end position="174"/>
    </location>
</feature>
<evidence type="ECO:0000313" key="3">
    <source>
        <dbReference type="Proteomes" id="UP001165189"/>
    </source>
</evidence>
<dbReference type="Proteomes" id="UP001165189">
    <property type="component" value="Unassembled WGS sequence"/>
</dbReference>
<sequence length="174" mass="18086">MTLPADRAHTGGLDFPVGDVDFVGDVLLGESHVGGEGGVRLPLGRGPWRGLLHHLVDLLEGESLGLGDEEVGVEEGAGAEGSPDEEHLGLEIALVLVNHREDLADDNPGARTPGAGEEEDVNADERDLRADRSVVAALVTDDGTGNGDNKLADNHAQSTPQQQGTTSNLLHGVE</sequence>
<feature type="region of interest" description="Disordered" evidence="1">
    <location>
        <begin position="103"/>
        <end position="174"/>
    </location>
</feature>
<evidence type="ECO:0000313" key="2">
    <source>
        <dbReference type="EMBL" id="GMG44941.1"/>
    </source>
</evidence>
<comment type="caution">
    <text evidence="2">The sequence shown here is derived from an EMBL/GenBank/DDBJ whole genome shotgun (WGS) entry which is preliminary data.</text>
</comment>
<organism evidence="2 3">
    <name type="scientific">Aspergillus oryzae var. brunneus</name>
    <dbReference type="NCBI Taxonomy" id="332754"/>
    <lineage>
        <taxon>Eukaryota</taxon>
        <taxon>Fungi</taxon>
        <taxon>Dikarya</taxon>
        <taxon>Ascomycota</taxon>
        <taxon>Pezizomycotina</taxon>
        <taxon>Eurotiomycetes</taxon>
        <taxon>Eurotiomycetidae</taxon>
        <taxon>Eurotiales</taxon>
        <taxon>Aspergillaceae</taxon>
        <taxon>Aspergillus</taxon>
        <taxon>Aspergillus subgen. Circumdati</taxon>
    </lineage>
</organism>
<feature type="compositionally biased region" description="Basic and acidic residues" evidence="1">
    <location>
        <begin position="123"/>
        <end position="132"/>
    </location>
</feature>
<protein>
    <submittedName>
        <fullName evidence="2">Unnamed protein product</fullName>
    </submittedName>
</protein>
<evidence type="ECO:0000256" key="1">
    <source>
        <dbReference type="SAM" id="MobiDB-lite"/>
    </source>
</evidence>
<gene>
    <name evidence="2" type="ORF">Aory05_000384300</name>
</gene>
<accession>A0ABQ6KN78</accession>
<reference evidence="2" key="1">
    <citation type="submission" date="2023-04" db="EMBL/GenBank/DDBJ databases">
        <title>Aspergillus oryzae var. brunneus NBRC 4377.</title>
        <authorList>
            <person name="Ichikawa N."/>
            <person name="Sato H."/>
            <person name="Tonouchi N."/>
        </authorList>
    </citation>
    <scope>NUCLEOTIDE SEQUENCE</scope>
    <source>
        <strain evidence="2">NBRC 4377</strain>
    </source>
</reference>